<dbReference type="Proteomes" id="UP000011658">
    <property type="component" value="Chromosome"/>
</dbReference>
<name>M1MB78_9PROT</name>
<feature type="domain" description="Histone deacetylase" evidence="2">
    <location>
        <begin position="20"/>
        <end position="304"/>
    </location>
</feature>
<dbReference type="EMBL" id="CP003806">
    <property type="protein sequence ID" value="AGF49125.1"/>
    <property type="molecule type" value="Genomic_DNA"/>
</dbReference>
<evidence type="ECO:0000313" key="4">
    <source>
        <dbReference type="Proteomes" id="UP000011658"/>
    </source>
</evidence>
<dbReference type="SUPFAM" id="SSF52768">
    <property type="entry name" value="Arginase/deacetylase"/>
    <property type="match status" value="1"/>
</dbReference>
<gene>
    <name evidence="3" type="ORF">ST1E_0762</name>
</gene>
<comment type="similarity">
    <text evidence="1">Belongs to the histone deacetylase family.</text>
</comment>
<reference evidence="3 4" key="1">
    <citation type="journal article" date="2013" name="Genome Biol. Evol.">
        <title>Genome evolution and phylogenomic analysis of candidatus kinetoplastibacterium, the betaproteobacterial endosymbionts of strigomonas and angomonas.</title>
        <authorList>
            <person name="Alves J.M."/>
            <person name="Serrano M.G."/>
            <person name="Maia da Silva F."/>
            <person name="Voegtly L.J."/>
            <person name="Matveyev A.V."/>
            <person name="Teixeira M.M."/>
            <person name="Camargo E.P."/>
            <person name="Buck G.A."/>
        </authorList>
    </citation>
    <scope>NUCLEOTIDE SEQUENCE [LARGE SCALE GENOMIC DNA]</scope>
    <source>
        <strain evidence="3 4">TCC219</strain>
    </source>
</reference>
<dbReference type="STRING" id="1208921.ST1E_0762"/>
<dbReference type="InterPro" id="IPR023696">
    <property type="entry name" value="Ureohydrolase_dom_sf"/>
</dbReference>
<organism evidence="3 4">
    <name type="scientific">Candidatus Kinetoplastidibacterium galati TCC219</name>
    <dbReference type="NCBI Taxonomy" id="1208921"/>
    <lineage>
        <taxon>Bacteria</taxon>
        <taxon>Pseudomonadati</taxon>
        <taxon>Pseudomonadota</taxon>
        <taxon>Betaproteobacteria</taxon>
        <taxon>Candidatus Kinetoplastidibacterium</taxon>
    </lineage>
</organism>
<dbReference type="OrthoDB" id="9808367at2"/>
<dbReference type="CDD" id="cd11599">
    <property type="entry name" value="HDAC_classII_2"/>
    <property type="match status" value="1"/>
</dbReference>
<dbReference type="GO" id="GO:0004407">
    <property type="term" value="F:histone deacetylase activity"/>
    <property type="evidence" value="ECO:0007669"/>
    <property type="project" value="TreeGrafter"/>
</dbReference>
<dbReference type="PANTHER" id="PTHR10625:SF10">
    <property type="entry name" value="HISTONE DEACETYLASE HDAC1"/>
    <property type="match status" value="1"/>
</dbReference>
<evidence type="ECO:0000259" key="2">
    <source>
        <dbReference type="Pfam" id="PF00850"/>
    </source>
</evidence>
<accession>M1MB78</accession>
<dbReference type="PRINTS" id="PR01270">
    <property type="entry name" value="HDASUPER"/>
</dbReference>
<dbReference type="Gene3D" id="3.40.800.20">
    <property type="entry name" value="Histone deacetylase domain"/>
    <property type="match status" value="1"/>
</dbReference>
<dbReference type="KEGG" id="kga:ST1E_0762"/>
<dbReference type="Pfam" id="PF00850">
    <property type="entry name" value="Hist_deacetyl"/>
    <property type="match status" value="1"/>
</dbReference>
<dbReference type="eggNOG" id="COG0123">
    <property type="taxonomic scope" value="Bacteria"/>
</dbReference>
<proteinExistence type="inferred from homology"/>
<dbReference type="InterPro" id="IPR000286">
    <property type="entry name" value="HDACs"/>
</dbReference>
<dbReference type="RefSeq" id="WP_015389609.1">
    <property type="nucleotide sequence ID" value="NC_020284.1"/>
</dbReference>
<dbReference type="GO" id="GO:0040029">
    <property type="term" value="P:epigenetic regulation of gene expression"/>
    <property type="evidence" value="ECO:0007669"/>
    <property type="project" value="TreeGrafter"/>
</dbReference>
<dbReference type="InterPro" id="IPR023801">
    <property type="entry name" value="His_deacetylse_dom"/>
</dbReference>
<evidence type="ECO:0000256" key="1">
    <source>
        <dbReference type="ARBA" id="ARBA00005947"/>
    </source>
</evidence>
<keyword evidence="4" id="KW-1185">Reference proteome</keyword>
<dbReference type="InterPro" id="IPR037138">
    <property type="entry name" value="His_deacetylse_dom_sf"/>
</dbReference>
<dbReference type="AlphaFoldDB" id="M1MB78"/>
<evidence type="ECO:0000313" key="3">
    <source>
        <dbReference type="EMBL" id="AGF49125.1"/>
    </source>
</evidence>
<dbReference type="HOGENOM" id="CLU_007727_8_1_4"/>
<sequence>MDTMYITHPASHLHEMGALHPDSPKRIDAISDQLIMSGLMPYIDNCHSSLRASDEDILRVHTMDYLNYLRNHIPKKGSYHTIDMDTIMNSYTLDAAFYAAGAGLLAIDSVFNKQVNNAFCATRPPGHHACSNRAMGSCFFNNIAIAAKYAISRYNLKRLVIVDFDVHHGNGTEEIFANDSSVLMCSFFQHPFYPDTELICSQNMCNIPVKAYADGSFIRNIVTSRWVPSIKLYRPELILISAGFDAHIEDDMGQLNLNESDYKWITDVLVDMAEKYSSSRIVSFLEGGYDFSSLGRSAVMHMRSLARL</sequence>
<dbReference type="PATRIC" id="fig|1208921.3.peg.409"/>
<protein>
    <submittedName>
        <fullName evidence="3">Deacetylase</fullName>
    </submittedName>
</protein>
<dbReference type="PANTHER" id="PTHR10625">
    <property type="entry name" value="HISTONE DEACETYLASE HDAC1-RELATED"/>
    <property type="match status" value="1"/>
</dbReference>